<gene>
    <name evidence="2" type="ORF">GCM10022204_03410</name>
</gene>
<keyword evidence="3" id="KW-1185">Reference proteome</keyword>
<sequence length="90" mass="9381">MADMAKLAYRPVGLAVSLGSAAIAGRVVGLIWKKLSDEDEIPDALDAQYTVGKVLAAALIQAGVFAIVQVLVNRGGAKVFERLTGSWPGN</sequence>
<keyword evidence="1" id="KW-0812">Transmembrane</keyword>
<organism evidence="2 3">
    <name type="scientific">Microlunatus aurantiacus</name>
    <dbReference type="NCBI Taxonomy" id="446786"/>
    <lineage>
        <taxon>Bacteria</taxon>
        <taxon>Bacillati</taxon>
        <taxon>Actinomycetota</taxon>
        <taxon>Actinomycetes</taxon>
        <taxon>Propionibacteriales</taxon>
        <taxon>Propionibacteriaceae</taxon>
        <taxon>Microlunatus</taxon>
    </lineage>
</organism>
<dbReference type="Proteomes" id="UP001500051">
    <property type="component" value="Unassembled WGS sequence"/>
</dbReference>
<accession>A0ABP7CJ55</accession>
<dbReference type="EMBL" id="BAAAYX010000002">
    <property type="protein sequence ID" value="GAA3691502.1"/>
    <property type="molecule type" value="Genomic_DNA"/>
</dbReference>
<evidence type="ECO:0000313" key="3">
    <source>
        <dbReference type="Proteomes" id="UP001500051"/>
    </source>
</evidence>
<proteinExistence type="predicted"/>
<dbReference type="InterPro" id="IPR025329">
    <property type="entry name" value="DUF4235"/>
</dbReference>
<dbReference type="Pfam" id="PF14019">
    <property type="entry name" value="DUF4235"/>
    <property type="match status" value="1"/>
</dbReference>
<keyword evidence="1" id="KW-1133">Transmembrane helix</keyword>
<keyword evidence="1" id="KW-0472">Membrane</keyword>
<name>A0ABP7CJ55_9ACTN</name>
<comment type="caution">
    <text evidence="2">The sequence shown here is derived from an EMBL/GenBank/DDBJ whole genome shotgun (WGS) entry which is preliminary data.</text>
</comment>
<evidence type="ECO:0000256" key="1">
    <source>
        <dbReference type="SAM" id="Phobius"/>
    </source>
</evidence>
<protein>
    <submittedName>
        <fullName evidence="2">DUF4235 domain-containing protein</fullName>
    </submittedName>
</protein>
<evidence type="ECO:0000313" key="2">
    <source>
        <dbReference type="EMBL" id="GAA3691502.1"/>
    </source>
</evidence>
<feature type="transmembrane region" description="Helical" evidence="1">
    <location>
        <begin position="12"/>
        <end position="32"/>
    </location>
</feature>
<reference evidence="3" key="1">
    <citation type="journal article" date="2019" name="Int. J. Syst. Evol. Microbiol.">
        <title>The Global Catalogue of Microorganisms (GCM) 10K type strain sequencing project: providing services to taxonomists for standard genome sequencing and annotation.</title>
        <authorList>
            <consortium name="The Broad Institute Genomics Platform"/>
            <consortium name="The Broad Institute Genome Sequencing Center for Infectious Disease"/>
            <person name="Wu L."/>
            <person name="Ma J."/>
        </authorList>
    </citation>
    <scope>NUCLEOTIDE SEQUENCE [LARGE SCALE GENOMIC DNA]</scope>
    <source>
        <strain evidence="3">JCM 16548</strain>
    </source>
</reference>
<feature type="transmembrane region" description="Helical" evidence="1">
    <location>
        <begin position="52"/>
        <end position="72"/>
    </location>
</feature>